<dbReference type="GO" id="GO:0016787">
    <property type="term" value="F:hydrolase activity"/>
    <property type="evidence" value="ECO:0007669"/>
    <property type="project" value="UniProtKB-KW"/>
</dbReference>
<dbReference type="PANTHER" id="PTHR46118">
    <property type="entry name" value="PROTEIN ABHD11"/>
    <property type="match status" value="1"/>
</dbReference>
<evidence type="ECO:0000313" key="3">
    <source>
        <dbReference type="EMBL" id="AGO87464.1"/>
    </source>
</evidence>
<dbReference type="EMBL" id="KC810034">
    <property type="protein sequence ID" value="AGO87464.1"/>
    <property type="molecule type" value="Genomic_DNA"/>
</dbReference>
<dbReference type="InterPro" id="IPR029058">
    <property type="entry name" value="AB_hydrolase_fold"/>
</dbReference>
<dbReference type="Pfam" id="PF00561">
    <property type="entry name" value="Abhydrolase_1"/>
    <property type="match status" value="1"/>
</dbReference>
<sequence>MSVSSPTPLALNYAEAGDPANPALVIVHGLFGSLSNWRSIARKLSETFYVLTLDLRNHGNSPWHEEMNYQNMAIDVAWFIEQHGLVAPALLGHSMGGKTAMALVQMKLTTIRKLIVVDIAPVSYQHSHQEFIDIMQSVDFPAVNSRSDVDKILAQSIAEPPIRQFLLQNLVRDQGTYRWRINIEAIEDNMPSLLDYPLTDPCNCEALFISGANSTYITEESSRAIGRIFPLSRTEIIDNAGHWLHAEQPERFVSLTQEFLSI</sequence>
<dbReference type="InterPro" id="IPR000073">
    <property type="entry name" value="AB_hydrolase_1"/>
</dbReference>
<evidence type="ECO:0000256" key="1">
    <source>
        <dbReference type="ARBA" id="ARBA00022801"/>
    </source>
</evidence>
<dbReference type="Gene3D" id="3.40.50.1820">
    <property type="entry name" value="alpha/beta hydrolase"/>
    <property type="match status" value="1"/>
</dbReference>
<protein>
    <submittedName>
        <fullName evidence="3">Hydrolase alpha/beta fold family protein</fullName>
    </submittedName>
</protein>
<reference evidence="3" key="1">
    <citation type="submission" date="2013-03" db="EMBL/GenBank/DDBJ databases">
        <authorList>
            <person name="Ballestriero F."/>
        </authorList>
    </citation>
    <scope>NUCLEOTIDE SEQUENCE</scope>
</reference>
<dbReference type="AlphaFoldDB" id="S4W6F8"/>
<dbReference type="PANTHER" id="PTHR46118:SF4">
    <property type="entry name" value="PROTEIN ABHD11"/>
    <property type="match status" value="1"/>
</dbReference>
<dbReference type="SUPFAM" id="SSF53474">
    <property type="entry name" value="alpha/beta-Hydrolases"/>
    <property type="match status" value="1"/>
</dbReference>
<keyword evidence="1 3" id="KW-0378">Hydrolase</keyword>
<evidence type="ECO:0000259" key="2">
    <source>
        <dbReference type="Pfam" id="PF00561"/>
    </source>
</evidence>
<feature type="domain" description="AB hydrolase-1" evidence="2">
    <location>
        <begin position="22"/>
        <end position="136"/>
    </location>
</feature>
<proteinExistence type="predicted"/>
<accession>S4W6F8</accession>
<organism evidence="3">
    <name type="scientific">uncultured bacterium B19D1_C12D4_E9D6</name>
    <dbReference type="NCBI Taxonomy" id="1329637"/>
    <lineage>
        <taxon>Bacteria</taxon>
        <taxon>environmental samples</taxon>
    </lineage>
</organism>
<name>S4W6F8_9BACT</name>